<proteinExistence type="inferred from homology"/>
<keyword evidence="5" id="KW-0614">Plasmid</keyword>
<dbReference type="PANTHER" id="PTHR30121">
    <property type="entry name" value="UNCHARACTERIZED PROTEIN YJGR-RELATED"/>
    <property type="match status" value="1"/>
</dbReference>
<dbReference type="InterPro" id="IPR003593">
    <property type="entry name" value="AAA+_ATPase"/>
</dbReference>
<dbReference type="CDD" id="cd00267">
    <property type="entry name" value="ABC_ATPase"/>
    <property type="match status" value="1"/>
</dbReference>
<dbReference type="Pfam" id="PF19044">
    <property type="entry name" value="P-loop_TraG"/>
    <property type="match status" value="1"/>
</dbReference>
<name>Q7WZM0_STEMA</name>
<dbReference type="EMBL" id="AY299014">
    <property type="protein sequence ID" value="AAP82052.1"/>
    <property type="molecule type" value="Genomic_DNA"/>
</dbReference>
<dbReference type="SMART" id="SM00382">
    <property type="entry name" value="AAA"/>
    <property type="match status" value="1"/>
</dbReference>
<dbReference type="NCBIfam" id="NF010404">
    <property type="entry name" value="PRK13830.1"/>
    <property type="match status" value="1"/>
</dbReference>
<dbReference type="GO" id="GO:0005524">
    <property type="term" value="F:ATP binding"/>
    <property type="evidence" value="ECO:0007669"/>
    <property type="project" value="UniProtKB-KW"/>
</dbReference>
<dbReference type="PANTHER" id="PTHR30121:SF12">
    <property type="entry name" value="TYPE IV SECRETION SYSTEM PROTEIN CAGE"/>
    <property type="match status" value="1"/>
</dbReference>
<feature type="domain" description="AAA+ ATPase" evidence="4">
    <location>
        <begin position="461"/>
        <end position="711"/>
    </location>
</feature>
<dbReference type="AlphaFoldDB" id="Q7WZM0"/>
<keyword evidence="3" id="KW-0067">ATP-binding</keyword>
<dbReference type="InterPro" id="IPR018145">
    <property type="entry name" value="CagE_TrbE_VirB_cntrl_dom"/>
</dbReference>
<evidence type="ECO:0000256" key="2">
    <source>
        <dbReference type="ARBA" id="ARBA00022741"/>
    </source>
</evidence>
<evidence type="ECO:0000313" key="5">
    <source>
        <dbReference type="EMBL" id="AAP82052.1"/>
    </source>
</evidence>
<dbReference type="InterPro" id="IPR043964">
    <property type="entry name" value="P-loop_TraG"/>
</dbReference>
<evidence type="ECO:0000256" key="1">
    <source>
        <dbReference type="ARBA" id="ARBA00006512"/>
    </source>
</evidence>
<dbReference type="Pfam" id="PF03135">
    <property type="entry name" value="CagE_TrbE_VirB"/>
    <property type="match status" value="1"/>
</dbReference>
<accession>Q7WZM0</accession>
<protein>
    <submittedName>
        <fullName evidence="5">Putative mating pair formation protein</fullName>
    </submittedName>
</protein>
<gene>
    <name evidence="5" type="primary">trbE</name>
</gene>
<dbReference type="Gene3D" id="3.40.50.300">
    <property type="entry name" value="P-loop containing nucleotide triphosphate hydrolases"/>
    <property type="match status" value="2"/>
</dbReference>
<evidence type="ECO:0000256" key="3">
    <source>
        <dbReference type="ARBA" id="ARBA00022840"/>
    </source>
</evidence>
<keyword evidence="2" id="KW-0547">Nucleotide-binding</keyword>
<organism evidence="5">
    <name type="scientific">Stenotrophomonas maltophilia</name>
    <name type="common">Pseudomonas maltophilia</name>
    <name type="synonym">Xanthomonas maltophilia</name>
    <dbReference type="NCBI Taxonomy" id="40324"/>
    <lineage>
        <taxon>Bacteria</taxon>
        <taxon>Pseudomonadati</taxon>
        <taxon>Pseudomonadota</taxon>
        <taxon>Gammaproteobacteria</taxon>
        <taxon>Lysobacterales</taxon>
        <taxon>Lysobacteraceae</taxon>
        <taxon>Stenotrophomonas</taxon>
        <taxon>Stenotrophomonas maltophilia group</taxon>
    </lineage>
</organism>
<sequence>MNKLQEFRSKAKSLPDLLNYAALIEPGTVLCKSGALLAGFFFRGDDHASSTAANKNYAAHAVNDALKSLGSGWTSWTETVRYRAPGYYPADTSHFTKEVPKLIEAERRETFTGQNVFKSENILILQYLPPMRPELKAGSKMKTVSEMVIEGDDVDDDTVQERILAEFNKALKDTEDRLGNAVMIRRMGRYDGVDDFGGEYVADELVNTLRCIVSGESMEVALPECGMYMDSWLFGEDLYAGTTPRLGDKFIGVIGIEGFPARSYPSILSMLNEMALPYRWSNRFIHLDRHEAEFALGRYVSKWKQKIRGFVAQMTNKQGSINTDALSMTQQAESAVNEVRSGDSAYGYYTSCIVLMHEDPAWVAAKARLVQKALRRIRFAGRIESINCMEAWLGSIAGHAHANVRRPLISTRNLSHLMPLSAPWAGLATNPCDLYPKGSPPLMMTATTGSTPFNLNLHVSDVGHTLIFGPTGGGKSTLLATIAAQFQRYPNSSVMAFDKGRSLLPLALGMGMHYDIGSEEGGPQFCPLQHLENAADIAWAQEFIEMCYSLQAGEDMVPTQKQAVYEALLSLQKKDHRSLTDFVSDLPEDLRAALNYYTISGPMGYLLDAQTDGLKDTPFNVIEVDELMKLGDKASLPVLRYLFRRFEKSLKGQPAMLILDEAWMALGNPVFKAALKMWLKELRKANCAVVLATQSLSDAANSGILDVLRESCPTKIFLPNKDALQDTALYKSFGLNEQEIKLISKAKPKAEYYYKSALGSRVFNLRLGRLALAFTAASDKVSIARIRALHKQHGTGWHRHWLAENEIDYHKYLNERGEAA</sequence>
<dbReference type="InterPro" id="IPR027417">
    <property type="entry name" value="P-loop_NTPase"/>
</dbReference>
<geneLocation type="plasmid" evidence="5">
    <name>pBI1063</name>
</geneLocation>
<comment type="similarity">
    <text evidence="1">Belongs to the TrbE/VirB4 family.</text>
</comment>
<evidence type="ECO:0000259" key="4">
    <source>
        <dbReference type="SMART" id="SM00382"/>
    </source>
</evidence>
<reference evidence="5" key="1">
    <citation type="submission" date="2003-05" db="EMBL/GenBank/DDBJ databases">
        <title>Characterization of the transfer region of the 68 kb plasmid pBI1063.</title>
        <authorList>
            <person name="Battermann A."/>
            <person name="Disque-Kochem C."/>
            <person name="Dreiseikelmann B."/>
        </authorList>
    </citation>
    <scope>NUCLEOTIDE SEQUENCE</scope>
    <source>
        <plasmid evidence="5">pBI1063</plasmid>
    </source>
</reference>
<dbReference type="InterPro" id="IPR051162">
    <property type="entry name" value="T4SS_component"/>
</dbReference>
<dbReference type="SUPFAM" id="SSF52540">
    <property type="entry name" value="P-loop containing nucleoside triphosphate hydrolases"/>
    <property type="match status" value="1"/>
</dbReference>